<gene>
    <name evidence="2" type="ORF">SAM23877_6024</name>
</gene>
<protein>
    <submittedName>
        <fullName evidence="2">Uncharacterized protein</fullName>
    </submittedName>
</protein>
<reference evidence="3" key="1">
    <citation type="journal article" date="2015" name="J. Biotechnol.">
        <title>Complete genome sequence of Streptomyces ambofaciens ATCC 23877, the spiramycin producer.</title>
        <authorList>
            <person name="Thibessard A."/>
            <person name="Haas D."/>
            <person name="Gerbaud C."/>
            <person name="Aigle B."/>
            <person name="Lautru S."/>
            <person name="Pernodet J.L."/>
            <person name="Leblond P."/>
        </authorList>
    </citation>
    <scope>NUCLEOTIDE SEQUENCE [LARGE SCALE GENOMIC DNA]</scope>
    <source>
        <strain evidence="3">ATCC 23877 / 3486 / DSM 40053 / JCM 4204 / NBRC 12836 / NRRL B-2516</strain>
    </source>
</reference>
<evidence type="ECO:0000256" key="1">
    <source>
        <dbReference type="SAM" id="MobiDB-lite"/>
    </source>
</evidence>
<accession>A0A0K2B1C9</accession>
<evidence type="ECO:0000313" key="3">
    <source>
        <dbReference type="Proteomes" id="UP000061018"/>
    </source>
</evidence>
<dbReference type="EMBL" id="CP012382">
    <property type="protein sequence ID" value="AKZ59069.1"/>
    <property type="molecule type" value="Genomic_DNA"/>
</dbReference>
<name>A0A0K2B1C9_STRA7</name>
<evidence type="ECO:0000313" key="2">
    <source>
        <dbReference type="EMBL" id="AKZ59069.1"/>
    </source>
</evidence>
<feature type="compositionally biased region" description="Basic and acidic residues" evidence="1">
    <location>
        <begin position="7"/>
        <end position="21"/>
    </location>
</feature>
<sequence>MSLGVRRVREAWRDQAPDRPGRLPRPARPLARGATGARGARASRTCPPEQIVSCWA</sequence>
<organism evidence="2 3">
    <name type="scientific">Streptomyces ambofaciens (strain ATCC 23877 / 3486 / DSM 40053 / JCM 4204 / NBRC 12836 / NRRL B-2516)</name>
    <dbReference type="NCBI Taxonomy" id="278992"/>
    <lineage>
        <taxon>Bacteria</taxon>
        <taxon>Bacillati</taxon>
        <taxon>Actinomycetota</taxon>
        <taxon>Actinomycetes</taxon>
        <taxon>Kitasatosporales</taxon>
        <taxon>Streptomycetaceae</taxon>
        <taxon>Streptomyces</taxon>
    </lineage>
</organism>
<feature type="region of interest" description="Disordered" evidence="1">
    <location>
        <begin position="1"/>
        <end position="46"/>
    </location>
</feature>
<dbReference type="Proteomes" id="UP000061018">
    <property type="component" value="Chromosome"/>
</dbReference>
<feature type="compositionally biased region" description="Low complexity" evidence="1">
    <location>
        <begin position="28"/>
        <end position="42"/>
    </location>
</feature>
<dbReference type="KEGG" id="samb:SAM23877_6024"/>
<proteinExistence type="predicted"/>
<dbReference type="AlphaFoldDB" id="A0A0K2B1C9"/>